<keyword evidence="1" id="KW-0732">Signal</keyword>
<evidence type="ECO:0000313" key="3">
    <source>
        <dbReference type="Proteomes" id="UP001156836"/>
    </source>
</evidence>
<organism evidence="2 3">
    <name type="scientific">Chitiniphilus shinanonensis</name>
    <dbReference type="NCBI Taxonomy" id="553088"/>
    <lineage>
        <taxon>Bacteria</taxon>
        <taxon>Pseudomonadati</taxon>
        <taxon>Pseudomonadota</taxon>
        <taxon>Betaproteobacteria</taxon>
        <taxon>Neisseriales</taxon>
        <taxon>Chitinibacteraceae</taxon>
        <taxon>Chitiniphilus</taxon>
    </lineage>
</organism>
<reference evidence="3" key="1">
    <citation type="journal article" date="2019" name="Int. J. Syst. Evol. Microbiol.">
        <title>The Global Catalogue of Microorganisms (GCM) 10K type strain sequencing project: providing services to taxonomists for standard genome sequencing and annotation.</title>
        <authorList>
            <consortium name="The Broad Institute Genomics Platform"/>
            <consortium name="The Broad Institute Genome Sequencing Center for Infectious Disease"/>
            <person name="Wu L."/>
            <person name="Ma J."/>
        </authorList>
    </citation>
    <scope>NUCLEOTIDE SEQUENCE [LARGE SCALE GENOMIC DNA]</scope>
    <source>
        <strain evidence="3">NBRC 104970</strain>
    </source>
</reference>
<dbReference type="EMBL" id="BSOZ01000015">
    <property type="protein sequence ID" value="GLS04289.1"/>
    <property type="molecule type" value="Genomic_DNA"/>
</dbReference>
<keyword evidence="3" id="KW-1185">Reference proteome</keyword>
<proteinExistence type="predicted"/>
<dbReference type="RefSeq" id="WP_157236019.1">
    <property type="nucleotide sequence ID" value="NZ_BSOZ01000015.1"/>
</dbReference>
<comment type="caution">
    <text evidence="2">The sequence shown here is derived from an EMBL/GenBank/DDBJ whole genome shotgun (WGS) entry which is preliminary data.</text>
</comment>
<accession>A0ABQ6BRJ8</accession>
<protein>
    <submittedName>
        <fullName evidence="2">Uncharacterized protein</fullName>
    </submittedName>
</protein>
<evidence type="ECO:0000256" key="1">
    <source>
        <dbReference type="SAM" id="SignalP"/>
    </source>
</evidence>
<evidence type="ECO:0000313" key="2">
    <source>
        <dbReference type="EMBL" id="GLS04289.1"/>
    </source>
</evidence>
<feature type="signal peptide" evidence="1">
    <location>
        <begin position="1"/>
        <end position="19"/>
    </location>
</feature>
<feature type="chain" id="PRO_5047479956" evidence="1">
    <location>
        <begin position="20"/>
        <end position="108"/>
    </location>
</feature>
<gene>
    <name evidence="2" type="ORF">GCM10007860_14360</name>
</gene>
<sequence length="108" mass="11516">MIRPALIAIFAFSAGLAHATIVFKEGWDSADNSDVQQYSKAEATEYLRGHSESLKAIIDGPAACVLEVTKGCHQANDSHFTVNGAKSTSKCRVDSVYVGSKSDHVSCP</sequence>
<dbReference type="Proteomes" id="UP001156836">
    <property type="component" value="Unassembled WGS sequence"/>
</dbReference>
<name>A0ABQ6BRJ8_9NEIS</name>